<dbReference type="InterPro" id="IPR040704">
    <property type="entry name" value="HEPN_AbiU2"/>
</dbReference>
<feature type="domain" description="HEPN AbiU2-like" evidence="1">
    <location>
        <begin position="76"/>
        <end position="164"/>
    </location>
</feature>
<evidence type="ECO:0000313" key="3">
    <source>
        <dbReference type="Proteomes" id="UP001170954"/>
    </source>
</evidence>
<reference evidence="2" key="2">
    <citation type="journal article" date="2022" name="Sci. Total Environ.">
        <title>Prevalence, transmission, and molecular epidemiology of tet(X)-positive bacteria among humans, animals, and environmental niches in China: An epidemiological, and genomic-based study.</title>
        <authorList>
            <person name="Dong N."/>
            <person name="Zeng Y."/>
            <person name="Cai C."/>
            <person name="Sun C."/>
            <person name="Lu J."/>
            <person name="Liu C."/>
            <person name="Zhou H."/>
            <person name="Sun Q."/>
            <person name="Shu L."/>
            <person name="Wang H."/>
            <person name="Wang Y."/>
            <person name="Wang S."/>
            <person name="Wu C."/>
            <person name="Chan E.W."/>
            <person name="Chen G."/>
            <person name="Shen Z."/>
            <person name="Chen S."/>
            <person name="Zhang R."/>
        </authorList>
    </citation>
    <scope>NUCLEOTIDE SEQUENCE</scope>
    <source>
        <strain evidence="2">R1692</strain>
    </source>
</reference>
<dbReference type="EMBL" id="JACAGK010000044">
    <property type="protein sequence ID" value="MDM1049360.1"/>
    <property type="molecule type" value="Genomic_DNA"/>
</dbReference>
<accession>A0ABT7NQ22</accession>
<proteinExistence type="predicted"/>
<reference evidence="2" key="1">
    <citation type="submission" date="2020-06" db="EMBL/GenBank/DDBJ databases">
        <authorList>
            <person name="Dong N."/>
        </authorList>
    </citation>
    <scope>NUCLEOTIDE SEQUENCE</scope>
    <source>
        <strain evidence="2">R1692</strain>
    </source>
</reference>
<dbReference type="RefSeq" id="WP_286651802.1">
    <property type="nucleotide sequence ID" value="NZ_JACAGK010000044.1"/>
</dbReference>
<organism evidence="2 3">
    <name type="scientific">Sphingobacterium hotanense</name>
    <dbReference type="NCBI Taxonomy" id="649196"/>
    <lineage>
        <taxon>Bacteria</taxon>
        <taxon>Pseudomonadati</taxon>
        <taxon>Bacteroidota</taxon>
        <taxon>Sphingobacteriia</taxon>
        <taxon>Sphingobacteriales</taxon>
        <taxon>Sphingobacteriaceae</taxon>
        <taxon>Sphingobacterium</taxon>
    </lineage>
</organism>
<comment type="caution">
    <text evidence="2">The sequence shown here is derived from an EMBL/GenBank/DDBJ whole genome shotgun (WGS) entry which is preliminary data.</text>
</comment>
<gene>
    <name evidence="2" type="ORF">HX018_14045</name>
</gene>
<sequence length="195" mass="23569">MAIKGYKEVDFYKEMVKKLEAINLIFFEIHINENAYYSIAWNDNIPQPLPNYLNYLCHLHTKVTTIETNKLINHKENFSIYNLFTFIHQNDLDRVFDLNKLNHFKSELKECKKIINDITKLRTKRYAHLDHDYKEVGNFFAQREFRELFKTIKDIVDYLNTSFNLAPHLRYNSFKGYLFADYYDTVFKKLDLNLI</sequence>
<evidence type="ECO:0000313" key="2">
    <source>
        <dbReference type="EMBL" id="MDM1049360.1"/>
    </source>
</evidence>
<dbReference type="Proteomes" id="UP001170954">
    <property type="component" value="Unassembled WGS sequence"/>
</dbReference>
<name>A0ABT7NQ22_9SPHI</name>
<dbReference type="Pfam" id="PF18734">
    <property type="entry name" value="HEPN_AbiU2"/>
    <property type="match status" value="1"/>
</dbReference>
<evidence type="ECO:0000259" key="1">
    <source>
        <dbReference type="Pfam" id="PF18734"/>
    </source>
</evidence>
<keyword evidence="3" id="KW-1185">Reference proteome</keyword>
<protein>
    <recommendedName>
        <fullName evidence="1">HEPN AbiU2-like domain-containing protein</fullName>
    </recommendedName>
</protein>